<dbReference type="PANTHER" id="PTHR37817">
    <property type="entry name" value="N-ACETYLTRANSFERASE EIS"/>
    <property type="match status" value="1"/>
</dbReference>
<dbReference type="EMBL" id="BMVN01000032">
    <property type="protein sequence ID" value="GHA53148.1"/>
    <property type="molecule type" value="Genomic_DNA"/>
</dbReference>
<feature type="domain" description="N-acetyltransferase" evidence="1">
    <location>
        <begin position="120"/>
        <end position="261"/>
    </location>
</feature>
<reference evidence="3" key="1">
    <citation type="journal article" date="2019" name="Int. J. Syst. Evol. Microbiol.">
        <title>The Global Catalogue of Microorganisms (GCM) 10K type strain sequencing project: providing services to taxonomists for standard genome sequencing and annotation.</title>
        <authorList>
            <consortium name="The Broad Institute Genomics Platform"/>
            <consortium name="The Broad Institute Genome Sequencing Center for Infectious Disease"/>
            <person name="Wu L."/>
            <person name="Ma J."/>
        </authorList>
    </citation>
    <scope>NUCLEOTIDE SEQUENCE [LARGE SCALE GENOMIC DNA]</scope>
    <source>
        <strain evidence="3">JCM 4733</strain>
    </source>
</reference>
<dbReference type="InterPro" id="IPR000182">
    <property type="entry name" value="GNAT_dom"/>
</dbReference>
<dbReference type="InterPro" id="IPR051554">
    <property type="entry name" value="Acetyltransferase_Eis"/>
</dbReference>
<keyword evidence="3" id="KW-1185">Reference proteome</keyword>
<sequence length="261" mass="28913">MTQRTDIATLEPQLANCRDYWLGWGAQERRDDYLSLFRSGLADGQLNGVMRLRDDDRTEEAVADAVKRFDGLPFTWWVGPDSGPEVRRRLVDGGARQEGSMPIMAVRTDQVRHVEGPDALRVRPIGDSVEELSDWVRTYSPSFGLPPELHDDLVRVERERTDAGRITRFAGRLDGQTVGTALLYVAHGVAGIYVVTTDASRRRRGIGAVLTQAAVQAARENGLRVATLQATGDGTPVYRRLGFSVVGEYELFEVPAYGPAR</sequence>
<evidence type="ECO:0000313" key="3">
    <source>
        <dbReference type="Proteomes" id="UP000653644"/>
    </source>
</evidence>
<evidence type="ECO:0000259" key="1">
    <source>
        <dbReference type="PROSITE" id="PS51186"/>
    </source>
</evidence>
<proteinExistence type="predicted"/>
<dbReference type="SUPFAM" id="SSF55729">
    <property type="entry name" value="Acyl-CoA N-acyltransferases (Nat)"/>
    <property type="match status" value="1"/>
</dbReference>
<dbReference type="InterPro" id="IPR016181">
    <property type="entry name" value="Acyl_CoA_acyltransferase"/>
</dbReference>
<dbReference type="Gene3D" id="3.40.630.30">
    <property type="match status" value="1"/>
</dbReference>
<gene>
    <name evidence="2" type="ORF">GCM10010345_67400</name>
</gene>
<organism evidence="2 3">
    <name type="scientific">Streptomyces canarius</name>
    <dbReference type="NCBI Taxonomy" id="285453"/>
    <lineage>
        <taxon>Bacteria</taxon>
        <taxon>Bacillati</taxon>
        <taxon>Actinomycetota</taxon>
        <taxon>Actinomycetes</taxon>
        <taxon>Kitasatosporales</taxon>
        <taxon>Streptomycetaceae</taxon>
        <taxon>Streptomyces</taxon>
    </lineage>
</organism>
<comment type="caution">
    <text evidence="2">The sequence shown here is derived from an EMBL/GenBank/DDBJ whole genome shotgun (WGS) entry which is preliminary data.</text>
</comment>
<accession>A0ABQ3D2Z2</accession>
<evidence type="ECO:0000313" key="2">
    <source>
        <dbReference type="EMBL" id="GHA53148.1"/>
    </source>
</evidence>
<dbReference type="PANTHER" id="PTHR37817:SF1">
    <property type="entry name" value="N-ACETYLTRANSFERASE EIS"/>
    <property type="match status" value="1"/>
</dbReference>
<dbReference type="CDD" id="cd04301">
    <property type="entry name" value="NAT_SF"/>
    <property type="match status" value="1"/>
</dbReference>
<dbReference type="RefSeq" id="WP_189892282.1">
    <property type="nucleotide sequence ID" value="NZ_BMVN01000032.1"/>
</dbReference>
<dbReference type="PROSITE" id="PS51186">
    <property type="entry name" value="GNAT"/>
    <property type="match status" value="1"/>
</dbReference>
<protein>
    <submittedName>
        <fullName evidence="2">Acetyltransferase</fullName>
    </submittedName>
</protein>
<dbReference type="Proteomes" id="UP000653644">
    <property type="component" value="Unassembled WGS sequence"/>
</dbReference>
<dbReference type="Pfam" id="PF00583">
    <property type="entry name" value="Acetyltransf_1"/>
    <property type="match status" value="1"/>
</dbReference>
<name>A0ABQ3D2Z2_9ACTN</name>